<proteinExistence type="predicted"/>
<gene>
    <name evidence="2" type="ORF">QYF61_025717</name>
</gene>
<sequence>MQRLEQTDPKQQYWLGTACLESHAAETGVGSQWTRAMGQQCAPAATKANQTLGCINKSTASPVRLNPEHNAPFGAPNRETPNNREIDKLQSPAMGTINMPEIRLKFVHDIFTHDSKSIYKSYLPNMKYYGRSFTVPSDRTRGNEHKLKHRRNRLNIRKHFITVTVTKH</sequence>
<name>A0AAN7SBF6_MYCAM</name>
<organism evidence="2 3">
    <name type="scientific">Mycteria americana</name>
    <name type="common">Wood stork</name>
    <dbReference type="NCBI Taxonomy" id="33587"/>
    <lineage>
        <taxon>Eukaryota</taxon>
        <taxon>Metazoa</taxon>
        <taxon>Chordata</taxon>
        <taxon>Craniata</taxon>
        <taxon>Vertebrata</taxon>
        <taxon>Euteleostomi</taxon>
        <taxon>Archelosauria</taxon>
        <taxon>Archosauria</taxon>
        <taxon>Dinosauria</taxon>
        <taxon>Saurischia</taxon>
        <taxon>Theropoda</taxon>
        <taxon>Coelurosauria</taxon>
        <taxon>Aves</taxon>
        <taxon>Neognathae</taxon>
        <taxon>Neoaves</taxon>
        <taxon>Aequornithes</taxon>
        <taxon>Ciconiiformes</taxon>
        <taxon>Ciconiidae</taxon>
        <taxon>Mycteria</taxon>
    </lineage>
</organism>
<comment type="caution">
    <text evidence="2">The sequence shown here is derived from an EMBL/GenBank/DDBJ whole genome shotgun (WGS) entry which is preliminary data.</text>
</comment>
<feature type="region of interest" description="Disordered" evidence="1">
    <location>
        <begin position="60"/>
        <end position="85"/>
    </location>
</feature>
<evidence type="ECO:0000313" key="2">
    <source>
        <dbReference type="EMBL" id="KAK4825256.1"/>
    </source>
</evidence>
<reference evidence="2 3" key="1">
    <citation type="journal article" date="2023" name="J. Hered.">
        <title>Chromosome-level genome of the wood stork (Mycteria americana) provides insight into avian chromosome evolution.</title>
        <authorList>
            <person name="Flamio R. Jr."/>
            <person name="Ramstad K.M."/>
        </authorList>
    </citation>
    <scope>NUCLEOTIDE SEQUENCE [LARGE SCALE GENOMIC DNA]</scope>
    <source>
        <strain evidence="2">JAX WOST 10</strain>
    </source>
</reference>
<dbReference type="Proteomes" id="UP001333110">
    <property type="component" value="Unassembled WGS sequence"/>
</dbReference>
<keyword evidence="3" id="KW-1185">Reference proteome</keyword>
<dbReference type="EMBL" id="JAUNZN010000003">
    <property type="protein sequence ID" value="KAK4825256.1"/>
    <property type="molecule type" value="Genomic_DNA"/>
</dbReference>
<protein>
    <submittedName>
        <fullName evidence="2">Uncharacterized protein</fullName>
    </submittedName>
</protein>
<dbReference type="AlphaFoldDB" id="A0AAN7SBF6"/>
<evidence type="ECO:0000256" key="1">
    <source>
        <dbReference type="SAM" id="MobiDB-lite"/>
    </source>
</evidence>
<accession>A0AAN7SBF6</accession>
<evidence type="ECO:0000313" key="3">
    <source>
        <dbReference type="Proteomes" id="UP001333110"/>
    </source>
</evidence>